<proteinExistence type="predicted"/>
<dbReference type="EMBL" id="JAUFQC010000027">
    <property type="protein sequence ID" value="MDN3612432.1"/>
    <property type="molecule type" value="Genomic_DNA"/>
</dbReference>
<reference evidence="3" key="1">
    <citation type="journal article" date="2019" name="Int. J. Syst. Evol. Microbiol.">
        <title>The Global Catalogue of Microorganisms (GCM) 10K type strain sequencing project: providing services to taxonomists for standard genome sequencing and annotation.</title>
        <authorList>
            <consortium name="The Broad Institute Genomics Platform"/>
            <consortium name="The Broad Institute Genome Sequencing Center for Infectious Disease"/>
            <person name="Wu L."/>
            <person name="Ma J."/>
        </authorList>
    </citation>
    <scope>NUCLEOTIDE SEQUENCE [LARGE SCALE GENOMIC DNA]</scope>
    <source>
        <strain evidence="3">CECT 7398</strain>
    </source>
</reference>
<organism evidence="2 3">
    <name type="scientific">Vibrio ostreicida</name>
    <dbReference type="NCBI Taxonomy" id="526588"/>
    <lineage>
        <taxon>Bacteria</taxon>
        <taxon>Pseudomonadati</taxon>
        <taxon>Pseudomonadota</taxon>
        <taxon>Gammaproteobacteria</taxon>
        <taxon>Vibrionales</taxon>
        <taxon>Vibrionaceae</taxon>
        <taxon>Vibrio</taxon>
    </lineage>
</organism>
<gene>
    <name evidence="2" type="ORF">QWZ16_22800</name>
</gene>
<accession>A0ABT8C041</accession>
<sequence>MPLSIIATTISSIKGAIDIGSFILKSDSALDRAILKGKVEEMMDSLSDAKKVIRELEDIIYEKDKELKLLKESDDKEPQNVGYLGARYLVNEDGEPTGSPYFPTCWASKKELSPLISWSTNEATHKCGSCGITIEARLSPLNAEQYIKRNRELAQKHKASFEIKVYK</sequence>
<keyword evidence="1" id="KW-0175">Coiled coil</keyword>
<evidence type="ECO:0000256" key="1">
    <source>
        <dbReference type="SAM" id="Coils"/>
    </source>
</evidence>
<evidence type="ECO:0000313" key="2">
    <source>
        <dbReference type="EMBL" id="MDN3612432.1"/>
    </source>
</evidence>
<dbReference type="RefSeq" id="WP_170883501.1">
    <property type="nucleotide sequence ID" value="NZ_JABEYA020000010.1"/>
</dbReference>
<keyword evidence="3" id="KW-1185">Reference proteome</keyword>
<feature type="coiled-coil region" evidence="1">
    <location>
        <begin position="39"/>
        <end position="73"/>
    </location>
</feature>
<comment type="caution">
    <text evidence="2">The sequence shown here is derived from an EMBL/GenBank/DDBJ whole genome shotgun (WGS) entry which is preliminary data.</text>
</comment>
<dbReference type="Proteomes" id="UP001238540">
    <property type="component" value="Unassembled WGS sequence"/>
</dbReference>
<name>A0ABT8C041_9VIBR</name>
<protein>
    <submittedName>
        <fullName evidence="2">Uncharacterized protein</fullName>
    </submittedName>
</protein>
<evidence type="ECO:0000313" key="3">
    <source>
        <dbReference type="Proteomes" id="UP001238540"/>
    </source>
</evidence>